<keyword evidence="2" id="KW-0812">Transmembrane</keyword>
<comment type="caution">
    <text evidence="3">The sequence shown here is derived from an EMBL/GenBank/DDBJ whole genome shotgun (WGS) entry which is preliminary data.</text>
</comment>
<accession>A0A2S6BTA7</accession>
<sequence length="601" mass="67834">MRVCVLFARPFLGASNLEASVAEMRDDASNFDDMPYKIMYEMFADAKKYEIDEMLKMSTLTVSLGAKHSGSPATIQSQSELPISCLGAVLVAVVLIVVTMVTSYVRGYRKESRRREEVETAFRQRVATAWNLQQCHDALRHRGLALEDHQKFELEGDERPASAPVSLTLAGFALIMGSFFLARDANVYPAYHEILSWHFLPAVLALSVLSAISLFRYQAETNDPVYEDTRTDGRVTTTFVDLALPIKDAFTATKQELQSKCSELQERVKAQLPTLVKKLESFTGKDLSLQSILTQTPAYLLVFQTLFINITRSLSPALNPDNLPEAEQDSKLIIMACAIFVLTLAGPAMLLREKPLWNWFVSLSRDSEEERKPLIPTSLWTLSIIWRLLALDLTISYSASTPPVIGTILGECYTSFTPPWDLLFEVIGITSGIYSVFTMGRTILYICGVIDAPIDVTAPHSYEDKKPLTAEQRAVWRKYVEDNVGAPIHVTAPHSYEDKKPTTAYQREVWRKHVEESVNGWRKACLKEEEEEKRRLQLEEAARRAREVAAAQVSEADEEDNNDEDDDEWSEVEKLETEAEVAEWELVPRTVSWHSSTRSDS</sequence>
<evidence type="ECO:0000313" key="3">
    <source>
        <dbReference type="EMBL" id="PPJ50720.1"/>
    </source>
</evidence>
<evidence type="ECO:0000256" key="1">
    <source>
        <dbReference type="SAM" id="MobiDB-lite"/>
    </source>
</evidence>
<gene>
    <name evidence="3" type="ORF">CBER1_08113</name>
</gene>
<feature type="transmembrane region" description="Helical" evidence="2">
    <location>
        <begin position="194"/>
        <end position="215"/>
    </location>
</feature>
<organism evidence="3 4">
    <name type="scientific">Cercospora berteroae</name>
    <dbReference type="NCBI Taxonomy" id="357750"/>
    <lineage>
        <taxon>Eukaryota</taxon>
        <taxon>Fungi</taxon>
        <taxon>Dikarya</taxon>
        <taxon>Ascomycota</taxon>
        <taxon>Pezizomycotina</taxon>
        <taxon>Dothideomycetes</taxon>
        <taxon>Dothideomycetidae</taxon>
        <taxon>Mycosphaerellales</taxon>
        <taxon>Mycosphaerellaceae</taxon>
        <taxon>Cercospora</taxon>
    </lineage>
</organism>
<dbReference type="AlphaFoldDB" id="A0A2S6BTA7"/>
<dbReference type="Proteomes" id="UP000237631">
    <property type="component" value="Unassembled WGS sequence"/>
</dbReference>
<dbReference type="OrthoDB" id="3648964at2759"/>
<keyword evidence="2" id="KW-0472">Membrane</keyword>
<protein>
    <submittedName>
        <fullName evidence="3">Uncharacterized protein</fullName>
    </submittedName>
</protein>
<reference evidence="4" key="1">
    <citation type="journal article" date="2017" name="bioRxiv">
        <title>Conservation of a gene cluster reveals novel cercosporin biosynthetic mechanisms and extends production to the genus Colletotrichum.</title>
        <authorList>
            <person name="de Jonge R."/>
            <person name="Ebert M.K."/>
            <person name="Huitt-Roehl C.R."/>
            <person name="Pal P."/>
            <person name="Suttle J.C."/>
            <person name="Spanner R.E."/>
            <person name="Neubauer J.D."/>
            <person name="Jurick W.M.II."/>
            <person name="Stott K.A."/>
            <person name="Secor G.A."/>
            <person name="Thomma B.P.H.J."/>
            <person name="Van de Peer Y."/>
            <person name="Townsend C.A."/>
            <person name="Bolton M.D."/>
        </authorList>
    </citation>
    <scope>NUCLEOTIDE SEQUENCE [LARGE SCALE GENOMIC DNA]</scope>
    <source>
        <strain evidence="4">CBS538.71</strain>
    </source>
</reference>
<keyword evidence="4" id="KW-1185">Reference proteome</keyword>
<evidence type="ECO:0000256" key="2">
    <source>
        <dbReference type="SAM" id="Phobius"/>
    </source>
</evidence>
<feature type="compositionally biased region" description="Acidic residues" evidence="1">
    <location>
        <begin position="555"/>
        <end position="570"/>
    </location>
</feature>
<feature type="region of interest" description="Disordered" evidence="1">
    <location>
        <begin position="547"/>
        <end position="581"/>
    </location>
</feature>
<evidence type="ECO:0000313" key="4">
    <source>
        <dbReference type="Proteomes" id="UP000237631"/>
    </source>
</evidence>
<proteinExistence type="predicted"/>
<feature type="transmembrane region" description="Helical" evidence="2">
    <location>
        <begin position="161"/>
        <end position="182"/>
    </location>
</feature>
<feature type="transmembrane region" description="Helical" evidence="2">
    <location>
        <begin position="332"/>
        <end position="351"/>
    </location>
</feature>
<feature type="transmembrane region" description="Helical" evidence="2">
    <location>
        <begin position="81"/>
        <end position="105"/>
    </location>
</feature>
<dbReference type="EMBL" id="PNEN01001777">
    <property type="protein sequence ID" value="PPJ50720.1"/>
    <property type="molecule type" value="Genomic_DNA"/>
</dbReference>
<name>A0A2S6BTA7_9PEZI</name>
<keyword evidence="2" id="KW-1133">Transmembrane helix</keyword>